<sequence>MLDFTYSIPTKIHFGKDALDFVGEEVKKYSSKVLLTYGGGSIKKNGVYDKVVKELKNSGVEIFELSGIEPNPRIDSVRKGVKIIKENDIGAILAVGGGSTIDASKFMAAGALADFDPWEFISKGKPMSPAIPLLSVLTMAATGSEMDNGGVITNPETKEKLSSGHPDTRPKVSFLNPEITYTVSKYQTACGSSDILSHIFENYFNQYGSMYMLDRMMESLMKTVIKYGPIAMKDPNNYEARTNLMWASSWAINGFISSSSKSQWTVHPIEHELSAFYDITHGLGLAILTPRWMEYVLNETTAHKFYDLGVNVFDIDKDLDQIEVAKKTIEKVKEFFFDTLGLDSNLKEIGIDDKYFDQMSKKACGKKEKIDGFIELSPADVRKIYEMCLED</sequence>
<evidence type="ECO:0000259" key="3">
    <source>
        <dbReference type="Pfam" id="PF25137"/>
    </source>
</evidence>
<evidence type="ECO:0000259" key="2">
    <source>
        <dbReference type="Pfam" id="PF00465"/>
    </source>
</evidence>
<dbReference type="PANTHER" id="PTHR43633">
    <property type="entry name" value="ALCOHOL DEHYDROGENASE YQHD"/>
    <property type="match status" value="1"/>
</dbReference>
<protein>
    <submittedName>
        <fullName evidence="4">NADH-dependent alcohol dehydrogenase</fullName>
    </submittedName>
</protein>
<dbReference type="PANTHER" id="PTHR43633:SF1">
    <property type="entry name" value="ALCOHOL DEHYDROGENASE YQHD"/>
    <property type="match status" value="1"/>
</dbReference>
<dbReference type="InterPro" id="IPR044731">
    <property type="entry name" value="BDH-like"/>
</dbReference>
<reference evidence="4 5" key="1">
    <citation type="submission" date="2017-09" db="EMBL/GenBank/DDBJ databases">
        <title>Bacterial strain isolated from the female urinary microbiota.</title>
        <authorList>
            <person name="Thomas-White K."/>
            <person name="Kumar N."/>
            <person name="Forster S."/>
            <person name="Putonti C."/>
            <person name="Lawley T."/>
            <person name="Wolfe A.J."/>
        </authorList>
    </citation>
    <scope>NUCLEOTIDE SEQUENCE [LARGE SCALE GENOMIC DNA]</scope>
    <source>
        <strain evidence="4 5">UMB0204</strain>
    </source>
</reference>
<dbReference type="FunFam" id="3.40.50.1970:FF:000003">
    <property type="entry name" value="Alcohol dehydrogenase, iron-containing"/>
    <property type="match status" value="1"/>
</dbReference>
<proteinExistence type="predicted"/>
<dbReference type="GO" id="GO:0046872">
    <property type="term" value="F:metal ion binding"/>
    <property type="evidence" value="ECO:0007669"/>
    <property type="project" value="InterPro"/>
</dbReference>
<dbReference type="Gene3D" id="1.20.1090.10">
    <property type="entry name" value="Dehydroquinate synthase-like - alpha domain"/>
    <property type="match status" value="1"/>
</dbReference>
<dbReference type="InterPro" id="IPR001670">
    <property type="entry name" value="ADH_Fe/GldA"/>
</dbReference>
<keyword evidence="1" id="KW-0560">Oxidoreductase</keyword>
<dbReference type="RefSeq" id="WP_102198057.1">
    <property type="nucleotide sequence ID" value="NZ_PNHP01000003.1"/>
</dbReference>
<evidence type="ECO:0000313" key="5">
    <source>
        <dbReference type="Proteomes" id="UP000235658"/>
    </source>
</evidence>
<feature type="domain" description="Fe-containing alcohol dehydrogenase-like C-terminal" evidence="3">
    <location>
        <begin position="188"/>
        <end position="386"/>
    </location>
</feature>
<dbReference type="SUPFAM" id="SSF56796">
    <property type="entry name" value="Dehydroquinate synthase-like"/>
    <property type="match status" value="1"/>
</dbReference>
<dbReference type="EMBL" id="PNHP01000003">
    <property type="protein sequence ID" value="PMC81499.1"/>
    <property type="molecule type" value="Genomic_DNA"/>
</dbReference>
<dbReference type="Proteomes" id="UP000235658">
    <property type="component" value="Unassembled WGS sequence"/>
</dbReference>
<organism evidence="4 5">
    <name type="scientific">Anaerococcus hydrogenalis</name>
    <dbReference type="NCBI Taxonomy" id="33029"/>
    <lineage>
        <taxon>Bacteria</taxon>
        <taxon>Bacillati</taxon>
        <taxon>Bacillota</taxon>
        <taxon>Tissierellia</taxon>
        <taxon>Tissierellales</taxon>
        <taxon>Peptoniphilaceae</taxon>
        <taxon>Anaerococcus</taxon>
    </lineage>
</organism>
<dbReference type="Pfam" id="PF25137">
    <property type="entry name" value="ADH_Fe_C"/>
    <property type="match status" value="1"/>
</dbReference>
<dbReference type="GO" id="GO:1990362">
    <property type="term" value="F:butanol dehydrogenase (NAD+) activity"/>
    <property type="evidence" value="ECO:0007669"/>
    <property type="project" value="InterPro"/>
</dbReference>
<dbReference type="GO" id="GO:0005829">
    <property type="term" value="C:cytosol"/>
    <property type="evidence" value="ECO:0007669"/>
    <property type="project" value="TreeGrafter"/>
</dbReference>
<dbReference type="Pfam" id="PF00465">
    <property type="entry name" value="Fe-ADH"/>
    <property type="match status" value="1"/>
</dbReference>
<dbReference type="GO" id="GO:1990002">
    <property type="term" value="F:methylglyoxal reductase (NADPH) (acetol producing) activity"/>
    <property type="evidence" value="ECO:0007669"/>
    <property type="project" value="TreeGrafter"/>
</dbReference>
<name>A0A2N6UIP0_9FIRM</name>
<dbReference type="InterPro" id="IPR056798">
    <property type="entry name" value="ADH_Fe_C"/>
</dbReference>
<feature type="domain" description="Alcohol dehydrogenase iron-type/glycerol dehydrogenase GldA" evidence="2">
    <location>
        <begin position="9"/>
        <end position="177"/>
    </location>
</feature>
<dbReference type="AlphaFoldDB" id="A0A2N6UIP0"/>
<dbReference type="InterPro" id="IPR018211">
    <property type="entry name" value="ADH_Fe_CS"/>
</dbReference>
<gene>
    <name evidence="4" type="ORF">CJ192_05585</name>
</gene>
<dbReference type="PROSITE" id="PS00060">
    <property type="entry name" value="ADH_IRON_2"/>
    <property type="match status" value="1"/>
</dbReference>
<dbReference type="CDD" id="cd08187">
    <property type="entry name" value="BDH"/>
    <property type="match status" value="1"/>
</dbReference>
<evidence type="ECO:0000313" key="4">
    <source>
        <dbReference type="EMBL" id="PMC81499.1"/>
    </source>
</evidence>
<comment type="caution">
    <text evidence="4">The sequence shown here is derived from an EMBL/GenBank/DDBJ whole genome shotgun (WGS) entry which is preliminary data.</text>
</comment>
<accession>A0A2N6UIP0</accession>
<dbReference type="Gene3D" id="3.40.50.1970">
    <property type="match status" value="1"/>
</dbReference>
<dbReference type="GeneID" id="84578651"/>
<evidence type="ECO:0000256" key="1">
    <source>
        <dbReference type="ARBA" id="ARBA00023002"/>
    </source>
</evidence>
<dbReference type="GO" id="GO:0008106">
    <property type="term" value="F:alcohol dehydrogenase (NADP+) activity"/>
    <property type="evidence" value="ECO:0007669"/>
    <property type="project" value="TreeGrafter"/>
</dbReference>